<gene>
    <name evidence="1" type="ORF">QFC19_007807</name>
</gene>
<proteinExistence type="predicted"/>
<dbReference type="Proteomes" id="UP001241377">
    <property type="component" value="Unassembled WGS sequence"/>
</dbReference>
<keyword evidence="2" id="KW-1185">Reference proteome</keyword>
<evidence type="ECO:0000313" key="1">
    <source>
        <dbReference type="EMBL" id="KAJ9094773.1"/>
    </source>
</evidence>
<evidence type="ECO:0000313" key="2">
    <source>
        <dbReference type="Proteomes" id="UP001241377"/>
    </source>
</evidence>
<dbReference type="EMBL" id="JASBWR010000108">
    <property type="protein sequence ID" value="KAJ9094773.1"/>
    <property type="molecule type" value="Genomic_DNA"/>
</dbReference>
<reference evidence="1" key="1">
    <citation type="submission" date="2023-04" db="EMBL/GenBank/DDBJ databases">
        <title>Draft Genome sequencing of Naganishia species isolated from polar environments using Oxford Nanopore Technology.</title>
        <authorList>
            <person name="Leo P."/>
            <person name="Venkateswaran K."/>
        </authorList>
    </citation>
    <scope>NUCLEOTIDE SEQUENCE</scope>
    <source>
        <strain evidence="1">MNA-CCFEE 5261</strain>
    </source>
</reference>
<accession>A0ACC2V6R1</accession>
<sequence>MLDRPFVNCFWGDTNNGFLVVRTRIHDGLRTLQELLDYYHDRILVEKEYVKRLERLNSKIPLGSHETGSLKKAIDSLAVENRHMAQYSDKFAKSVAQQSYDRLNNFTSMYTKKVLKIENHMSKLATKRNDAFKQVEASRTKYQEECAQIKLLRLLVQTTWGKELEKNEAKLRKLTGLNSSQKNYELALVKYRELDEIYVRDWSLALQDIYQLEIERIQTCKINCFGFCNHVATLCVDNDQAVDIARLAFALVTPPSDLDDFARNYGTGDKIYSAPKYVDYMSGYDEDEPTFKLAEFDTPDCKDVMRTVLKKEHRLPTKTIKELPQLPQQRVETTPQNIRPLRVLPQLLPKLPIISEIPIVQNAPNLQPKLPQHNRNGGSVNSAYGLGHEDLFSHKEDRFAGLNGSSNYSNLTSYSSTSGNLERHWASPRRKEKQLSQYQDQINRQSQELPAAPRRSEPETKKVPLTKDFSIDFIAKALEDLNAGGDGDVSRFRRSLRGSSSNDAKATTAPSTPYNAQEMEPAVRRESIAFRTPGPRRTRADLDGSPVKPRPKLMIDTTNDLLATCIVRQASDDTLTATPGALPTRRSLLRTPSRKMKNLHSIIAKVTPHSRQPYVSKARARYSYKSQQHGELSFKKGWLMYVIHKQEDNWFVCELTGTDTADGSVGLVPGNYVTEGEYF</sequence>
<name>A0ACC2V6R1_9TREE</name>
<organism evidence="1 2">
    <name type="scientific">Naganishia cerealis</name>
    <dbReference type="NCBI Taxonomy" id="610337"/>
    <lineage>
        <taxon>Eukaryota</taxon>
        <taxon>Fungi</taxon>
        <taxon>Dikarya</taxon>
        <taxon>Basidiomycota</taxon>
        <taxon>Agaricomycotina</taxon>
        <taxon>Tremellomycetes</taxon>
        <taxon>Filobasidiales</taxon>
        <taxon>Filobasidiaceae</taxon>
        <taxon>Naganishia</taxon>
    </lineage>
</organism>
<comment type="caution">
    <text evidence="1">The sequence shown here is derived from an EMBL/GenBank/DDBJ whole genome shotgun (WGS) entry which is preliminary data.</text>
</comment>
<protein>
    <submittedName>
        <fullName evidence="1">Uncharacterized protein</fullName>
    </submittedName>
</protein>